<dbReference type="EMBL" id="JASXSV010000002">
    <property type="protein sequence ID" value="MDP0588007.1"/>
    <property type="molecule type" value="Genomic_DNA"/>
</dbReference>
<keyword evidence="2" id="KW-1185">Reference proteome</keyword>
<evidence type="ECO:0000313" key="2">
    <source>
        <dbReference type="Proteomes" id="UP001178148"/>
    </source>
</evidence>
<protein>
    <submittedName>
        <fullName evidence="1">Uncharacterized protein</fullName>
    </submittedName>
</protein>
<reference evidence="1 2" key="1">
    <citation type="journal article" date="2023" name="bioRxiv">
        <title>An intranuclear bacterial parasite of deep-sea mussels expresses apoptosis inhibitors acquired from its host.</title>
        <authorList>
            <person name="Gonzalez Porras M.A."/>
            <person name="Assie A."/>
            <person name="Tietjen M."/>
            <person name="Violette M."/>
            <person name="Kleiner M."/>
            <person name="Gruber-Vodicka H."/>
            <person name="Dubilier N."/>
            <person name="Leisch N."/>
        </authorList>
    </citation>
    <scope>NUCLEOTIDE SEQUENCE [LARGE SCALE GENOMIC DNA]</scope>
    <source>
        <strain evidence="1">IAP13</strain>
    </source>
</reference>
<organism evidence="1 2">
    <name type="scientific">Candidatus Endonucleibacter bathymodioli</name>
    <dbReference type="NCBI Taxonomy" id="539814"/>
    <lineage>
        <taxon>Bacteria</taxon>
        <taxon>Pseudomonadati</taxon>
        <taxon>Pseudomonadota</taxon>
        <taxon>Gammaproteobacteria</taxon>
        <taxon>Oceanospirillales</taxon>
        <taxon>Endozoicomonadaceae</taxon>
        <taxon>Candidatus Endonucleibacter</taxon>
    </lineage>
</organism>
<proteinExistence type="predicted"/>
<gene>
    <name evidence="1" type="ORF">QS748_01895</name>
</gene>
<sequence>MNTQLAVFRLPSGVFPESVIAQAKVLKAGFSKACTMPKKASKDLNSAIDRNILGSNRKTADQFYP</sequence>
<comment type="caution">
    <text evidence="1">The sequence shown here is derived from an EMBL/GenBank/DDBJ whole genome shotgun (WGS) entry which is preliminary data.</text>
</comment>
<accession>A0AA90NRM7</accession>
<dbReference type="AlphaFoldDB" id="A0AA90NRM7"/>
<evidence type="ECO:0000313" key="1">
    <source>
        <dbReference type="EMBL" id="MDP0588007.1"/>
    </source>
</evidence>
<dbReference type="Proteomes" id="UP001178148">
    <property type="component" value="Unassembled WGS sequence"/>
</dbReference>
<name>A0AA90NRM7_9GAMM</name>